<evidence type="ECO:0000313" key="3">
    <source>
        <dbReference type="Proteomes" id="UP000678393"/>
    </source>
</evidence>
<dbReference type="Proteomes" id="UP000678393">
    <property type="component" value="Unassembled WGS sequence"/>
</dbReference>
<dbReference type="AlphaFoldDB" id="A0A8S3YZ71"/>
<name>A0A8S3YZ71_9EUPU</name>
<sequence>ETLICFFSVWSVIGLAGFHTYLATTEQTTNEDIKGTFTSKRGQDNFNPFSKGSLIKNCVSVLCGPTPPSMIDQRGFVMSDVPSVMPASGQLPEKVPLVSANKHHIFGTISPSSSSFLYCCPDQSVVIIPEEEVKKKDMIIYQSADGSVSNKVTFAGTGKKNHVWDLTINQLDFV</sequence>
<feature type="non-terminal residue" evidence="2">
    <location>
        <position position="1"/>
    </location>
</feature>
<reference evidence="2" key="1">
    <citation type="submission" date="2021-04" db="EMBL/GenBank/DDBJ databases">
        <authorList>
            <consortium name="Molecular Ecology Group"/>
        </authorList>
    </citation>
    <scope>NUCLEOTIDE SEQUENCE</scope>
</reference>
<evidence type="ECO:0000313" key="2">
    <source>
        <dbReference type="EMBL" id="CAG5121999.1"/>
    </source>
</evidence>
<evidence type="ECO:0000256" key="1">
    <source>
        <dbReference type="SAM" id="SignalP"/>
    </source>
</evidence>
<organism evidence="2 3">
    <name type="scientific">Candidula unifasciata</name>
    <dbReference type="NCBI Taxonomy" id="100452"/>
    <lineage>
        <taxon>Eukaryota</taxon>
        <taxon>Metazoa</taxon>
        <taxon>Spiralia</taxon>
        <taxon>Lophotrochozoa</taxon>
        <taxon>Mollusca</taxon>
        <taxon>Gastropoda</taxon>
        <taxon>Heterobranchia</taxon>
        <taxon>Euthyneura</taxon>
        <taxon>Panpulmonata</taxon>
        <taxon>Eupulmonata</taxon>
        <taxon>Stylommatophora</taxon>
        <taxon>Helicina</taxon>
        <taxon>Helicoidea</taxon>
        <taxon>Geomitridae</taxon>
        <taxon>Candidula</taxon>
    </lineage>
</organism>
<dbReference type="OrthoDB" id="4096362at2759"/>
<feature type="chain" id="PRO_5035811966" evidence="1">
    <location>
        <begin position="24"/>
        <end position="174"/>
    </location>
</feature>
<protein>
    <submittedName>
        <fullName evidence="2">Uncharacterized protein</fullName>
    </submittedName>
</protein>
<feature type="signal peptide" evidence="1">
    <location>
        <begin position="1"/>
        <end position="23"/>
    </location>
</feature>
<comment type="caution">
    <text evidence="2">The sequence shown here is derived from an EMBL/GenBank/DDBJ whole genome shotgun (WGS) entry which is preliminary data.</text>
</comment>
<keyword evidence="3" id="KW-1185">Reference proteome</keyword>
<feature type="non-terminal residue" evidence="2">
    <location>
        <position position="174"/>
    </location>
</feature>
<accession>A0A8S3YZ71</accession>
<dbReference type="EMBL" id="CAJHNH020001206">
    <property type="protein sequence ID" value="CAG5121999.1"/>
    <property type="molecule type" value="Genomic_DNA"/>
</dbReference>
<keyword evidence="1" id="KW-0732">Signal</keyword>
<gene>
    <name evidence="2" type="ORF">CUNI_LOCUS7557</name>
</gene>
<proteinExistence type="predicted"/>